<dbReference type="InterPro" id="IPR026170">
    <property type="entry name" value="FAM173A/B"/>
</dbReference>
<evidence type="ECO:0000256" key="1">
    <source>
        <dbReference type="ARBA" id="ARBA00022603"/>
    </source>
</evidence>
<dbReference type="PANTHER" id="PTHR13610:SF9">
    <property type="entry name" value="FI06469P"/>
    <property type="match status" value="1"/>
</dbReference>
<dbReference type="InterPro" id="IPR029063">
    <property type="entry name" value="SAM-dependent_MTases_sf"/>
</dbReference>
<sequence length="249" mass="27075">MSVLRNQLLPWIKVLACQALVLVAVLFLSRWITPGTLPVLLGQGAAAAGLGFLLRMPRIWLVVQFLLPVAVVYGDAVPAWAYLVAFVLCALVYWNSASEQVPLYLTNRRTWQALADLVAATGAKSVVDLGSGMGGVVTFLARAHPGVAVSGLETAPLVVAASKLRIALSRLPNARIAYRSLWDAELGSYDVVYCFLSPVPMARLFEKARREMRPGALFVSNSFTVPGRAADRILDVDDGRRTQLHIYTL</sequence>
<dbReference type="EMBL" id="JAJOZR010000004">
    <property type="protein sequence ID" value="MCD7108937.1"/>
    <property type="molecule type" value="Genomic_DNA"/>
</dbReference>
<dbReference type="Proteomes" id="UP001139089">
    <property type="component" value="Unassembled WGS sequence"/>
</dbReference>
<feature type="transmembrane region" description="Helical" evidence="4">
    <location>
        <begin position="37"/>
        <end position="54"/>
    </location>
</feature>
<keyword evidence="4" id="KW-0812">Transmembrane</keyword>
<feature type="transmembrane region" description="Helical" evidence="4">
    <location>
        <begin position="12"/>
        <end position="31"/>
    </location>
</feature>
<feature type="transmembrane region" description="Helical" evidence="4">
    <location>
        <begin position="66"/>
        <end position="94"/>
    </location>
</feature>
<gene>
    <name evidence="5" type="ORF">LRX75_07770</name>
</gene>
<evidence type="ECO:0000256" key="3">
    <source>
        <dbReference type="ARBA" id="ARBA00022691"/>
    </source>
</evidence>
<keyword evidence="3" id="KW-0949">S-adenosyl-L-methionine</keyword>
<evidence type="ECO:0000256" key="2">
    <source>
        <dbReference type="ARBA" id="ARBA00022679"/>
    </source>
</evidence>
<evidence type="ECO:0000313" key="6">
    <source>
        <dbReference type="Proteomes" id="UP001139089"/>
    </source>
</evidence>
<dbReference type="Gene3D" id="3.40.50.150">
    <property type="entry name" value="Vaccinia Virus protein VP39"/>
    <property type="match status" value="1"/>
</dbReference>
<evidence type="ECO:0000256" key="4">
    <source>
        <dbReference type="SAM" id="Phobius"/>
    </source>
</evidence>
<proteinExistence type="predicted"/>
<dbReference type="AlphaFoldDB" id="A0A9X1NPP4"/>
<comment type="caution">
    <text evidence="5">The sequence shown here is derived from an EMBL/GenBank/DDBJ whole genome shotgun (WGS) entry which is preliminary data.</text>
</comment>
<dbReference type="CDD" id="cd02440">
    <property type="entry name" value="AdoMet_MTases"/>
    <property type="match status" value="1"/>
</dbReference>
<dbReference type="RefSeq" id="WP_231813261.1">
    <property type="nucleotide sequence ID" value="NZ_JAJOZR010000004.1"/>
</dbReference>
<keyword evidence="1 5" id="KW-0489">Methyltransferase</keyword>
<evidence type="ECO:0000313" key="5">
    <source>
        <dbReference type="EMBL" id="MCD7108937.1"/>
    </source>
</evidence>
<dbReference type="GO" id="GO:0016279">
    <property type="term" value="F:protein-lysine N-methyltransferase activity"/>
    <property type="evidence" value="ECO:0007669"/>
    <property type="project" value="InterPro"/>
</dbReference>
<dbReference type="GO" id="GO:0032259">
    <property type="term" value="P:methylation"/>
    <property type="evidence" value="ECO:0007669"/>
    <property type="project" value="UniProtKB-KW"/>
</dbReference>
<name>A0A9X1NPP4_9HYPH</name>
<dbReference type="PANTHER" id="PTHR13610">
    <property type="entry name" value="METHYLTRANSFERASE DOMAIN-CONTAINING PROTEIN"/>
    <property type="match status" value="1"/>
</dbReference>
<keyword evidence="4" id="KW-0472">Membrane</keyword>
<keyword evidence="2" id="KW-0808">Transferase</keyword>
<dbReference type="SUPFAM" id="SSF53335">
    <property type="entry name" value="S-adenosyl-L-methionine-dependent methyltransferases"/>
    <property type="match status" value="1"/>
</dbReference>
<accession>A0A9X1NPP4</accession>
<reference evidence="5" key="1">
    <citation type="submission" date="2021-12" db="EMBL/GenBank/DDBJ databases">
        <authorList>
            <person name="Li Y."/>
        </authorList>
    </citation>
    <scope>NUCLEOTIDE SEQUENCE</scope>
    <source>
        <strain evidence="5">DKSPLA3</strain>
    </source>
</reference>
<organism evidence="5 6">
    <name type="scientific">Rhizobium quercicola</name>
    <dbReference type="NCBI Taxonomy" id="2901226"/>
    <lineage>
        <taxon>Bacteria</taxon>
        <taxon>Pseudomonadati</taxon>
        <taxon>Pseudomonadota</taxon>
        <taxon>Alphaproteobacteria</taxon>
        <taxon>Hyphomicrobiales</taxon>
        <taxon>Rhizobiaceae</taxon>
        <taxon>Rhizobium/Agrobacterium group</taxon>
        <taxon>Rhizobium</taxon>
    </lineage>
</organism>
<keyword evidence="6" id="KW-1185">Reference proteome</keyword>
<protein>
    <submittedName>
        <fullName evidence="5">Class I SAM-dependent methyltransferase</fullName>
    </submittedName>
</protein>
<keyword evidence="4" id="KW-1133">Transmembrane helix</keyword>